<sequence>MGIGSQIDVLSLFGRFTREQRISLHDPKATELFLSSITTTVADALQNGALQHGQRVQNMFEALIISLGDYKLLKMEDNGRVHPEGSYIAPDFRLVLKDGTQWLIDVKNVFLAAPEQQRLVLRKVDVDKLTAYAEATGCPLKIAVYWALWRVWSLVDAADLAPISDKKLAIDMLESLRLSQLGRVGDRTIGTKPPLTLRLVADRTKERSITSNGEVVYTVAAAKLFCDGNEIKNPVERDLAWTFMQYGDWAASEPLAILDSEDLPEAVEFEWKPPERSNPGEHFEMIGRLSSMFSRYYAERTVGPDGLTQTEADLVPNWFAPLLDTGHESDALPLWRFVIQAGRRP</sequence>
<dbReference type="RefSeq" id="WP_088397218.1">
    <property type="nucleotide sequence ID" value="NZ_MXPU01000039.1"/>
</dbReference>
<gene>
    <name evidence="1" type="ORF">B5E41_30065</name>
</gene>
<reference evidence="1 2" key="1">
    <citation type="submission" date="2017-03" db="EMBL/GenBank/DDBJ databases">
        <title>Genome of strain Rhizobium sp. CNPSo 668.</title>
        <authorList>
            <person name="Ribeiro R."/>
        </authorList>
    </citation>
    <scope>NUCLEOTIDE SEQUENCE [LARGE SCALE GENOMIC DNA]</scope>
    <source>
        <strain evidence="1 2">CNPSo 668</strain>
    </source>
</reference>
<comment type="caution">
    <text evidence="1">The sequence shown here is derived from an EMBL/GenBank/DDBJ whole genome shotgun (WGS) entry which is preliminary data.</text>
</comment>
<accession>A0A246DKV2</accession>
<evidence type="ECO:0008006" key="3">
    <source>
        <dbReference type="Google" id="ProtNLM"/>
    </source>
</evidence>
<dbReference type="AlphaFoldDB" id="A0A246DKV2"/>
<dbReference type="EMBL" id="MXPU01000039">
    <property type="protein sequence ID" value="OWO89727.1"/>
    <property type="molecule type" value="Genomic_DNA"/>
</dbReference>
<evidence type="ECO:0000313" key="1">
    <source>
        <dbReference type="EMBL" id="OWO89727.1"/>
    </source>
</evidence>
<protein>
    <recommendedName>
        <fullName evidence="3">Restriction endonuclease</fullName>
    </recommendedName>
</protein>
<proteinExistence type="predicted"/>
<organism evidence="1 2">
    <name type="scientific">Rhizobium esperanzae</name>
    <dbReference type="NCBI Taxonomy" id="1967781"/>
    <lineage>
        <taxon>Bacteria</taxon>
        <taxon>Pseudomonadati</taxon>
        <taxon>Pseudomonadota</taxon>
        <taxon>Alphaproteobacteria</taxon>
        <taxon>Hyphomicrobiales</taxon>
        <taxon>Rhizobiaceae</taxon>
        <taxon>Rhizobium/Agrobacterium group</taxon>
        <taxon>Rhizobium</taxon>
    </lineage>
</organism>
<evidence type="ECO:0000313" key="2">
    <source>
        <dbReference type="Proteomes" id="UP000197269"/>
    </source>
</evidence>
<dbReference type="Proteomes" id="UP000197269">
    <property type="component" value="Unassembled WGS sequence"/>
</dbReference>
<name>A0A246DKV2_9HYPH</name>